<feature type="region of interest" description="Disordered" evidence="1">
    <location>
        <begin position="213"/>
        <end position="238"/>
    </location>
</feature>
<accession>A0ABP6RBD4</accession>
<name>A0ABP6RBD4_9MICC</name>
<sequence length="485" mass="52494">MVSAAGCAGDSASDDTSGDEEAQIAWDFRTRPDLTPPRIEVTTTDEGASAGIDGGEELVMLGVKDKQENGAPMNGPVIVDAEGEPVWVHPQGDTRWVYDVRVQEYQQDPVLTWWRGDTFEYGYGEGEFVLMDESYDEVATVTTPGTHADFHDMTLTDDGTALVISYPVVEQDLSEVGGPEDGYVRSSVVHEVDVETGEVVFAWDALEAIPLSDSEAEFDPDADEEGAEDGTEEAPYDPYHVNSVTEDGSDALLVSARNTHAVYRVERTSGELDWILGGTSSDFEMVGDSSFAWQHDAERQSDGTITLFDNQAAPEVGEQSRGLTLEVDTEEATAEVVAEYLPPDGRLADSQGNMEVLEDGTVFIGWGSEPQYSRYARDGTLLQDAELAGGISYRAYLQEWHGSPTEPPKMTLDGGRGYVSWNGATEVDQWRFLAGPDEEGAAEVETVEADGFESSAEMPDEAYLAVEALDADGTVLATAEPGSWP</sequence>
<organism evidence="2 3">
    <name type="scientific">Nesterenkonia halobia</name>
    <dbReference type="NCBI Taxonomy" id="37922"/>
    <lineage>
        <taxon>Bacteria</taxon>
        <taxon>Bacillati</taxon>
        <taxon>Actinomycetota</taxon>
        <taxon>Actinomycetes</taxon>
        <taxon>Micrococcales</taxon>
        <taxon>Micrococcaceae</taxon>
        <taxon>Nesterenkonia</taxon>
    </lineage>
</organism>
<feature type="compositionally biased region" description="Acidic residues" evidence="1">
    <location>
        <begin position="12"/>
        <end position="22"/>
    </location>
</feature>
<proteinExistence type="predicted"/>
<evidence type="ECO:0000313" key="2">
    <source>
        <dbReference type="EMBL" id="GAA3281910.1"/>
    </source>
</evidence>
<protein>
    <recommendedName>
        <fullName evidence="4">Arylsulfotransferase ASST</fullName>
    </recommendedName>
</protein>
<dbReference type="EMBL" id="BAAAYG010000003">
    <property type="protein sequence ID" value="GAA3281910.1"/>
    <property type="molecule type" value="Genomic_DNA"/>
</dbReference>
<feature type="compositionally biased region" description="Low complexity" evidence="1">
    <location>
        <begin position="1"/>
        <end position="11"/>
    </location>
</feature>
<comment type="caution">
    <text evidence="2">The sequence shown here is derived from an EMBL/GenBank/DDBJ whole genome shotgun (WGS) entry which is preliminary data.</text>
</comment>
<evidence type="ECO:0008006" key="4">
    <source>
        <dbReference type="Google" id="ProtNLM"/>
    </source>
</evidence>
<feature type="region of interest" description="Disordered" evidence="1">
    <location>
        <begin position="1"/>
        <end position="52"/>
    </location>
</feature>
<dbReference type="InterPro" id="IPR039535">
    <property type="entry name" value="ASST-like"/>
</dbReference>
<dbReference type="SUPFAM" id="SSF63829">
    <property type="entry name" value="Calcium-dependent phosphotriesterase"/>
    <property type="match status" value="1"/>
</dbReference>
<keyword evidence="3" id="KW-1185">Reference proteome</keyword>
<gene>
    <name evidence="2" type="ORF">GCM10020260_08160</name>
</gene>
<evidence type="ECO:0000256" key="1">
    <source>
        <dbReference type="SAM" id="MobiDB-lite"/>
    </source>
</evidence>
<evidence type="ECO:0000313" key="3">
    <source>
        <dbReference type="Proteomes" id="UP001501736"/>
    </source>
</evidence>
<dbReference type="Proteomes" id="UP001501736">
    <property type="component" value="Unassembled WGS sequence"/>
</dbReference>
<dbReference type="InterPro" id="IPR053143">
    <property type="entry name" value="Arylsulfate_ST"/>
</dbReference>
<feature type="compositionally biased region" description="Acidic residues" evidence="1">
    <location>
        <begin position="214"/>
        <end position="235"/>
    </location>
</feature>
<dbReference type="PANTHER" id="PTHR35340:SF5">
    <property type="entry name" value="ASST-DOMAIN-CONTAINING PROTEIN"/>
    <property type="match status" value="1"/>
</dbReference>
<dbReference type="PANTHER" id="PTHR35340">
    <property type="entry name" value="PQQ ENZYME REPEAT PROTEIN-RELATED"/>
    <property type="match status" value="1"/>
</dbReference>
<reference evidence="3" key="1">
    <citation type="journal article" date="2019" name="Int. J. Syst. Evol. Microbiol.">
        <title>The Global Catalogue of Microorganisms (GCM) 10K type strain sequencing project: providing services to taxonomists for standard genome sequencing and annotation.</title>
        <authorList>
            <consortium name="The Broad Institute Genomics Platform"/>
            <consortium name="The Broad Institute Genome Sequencing Center for Infectious Disease"/>
            <person name="Wu L."/>
            <person name="Ma J."/>
        </authorList>
    </citation>
    <scope>NUCLEOTIDE SEQUENCE [LARGE SCALE GENOMIC DNA]</scope>
    <source>
        <strain evidence="3">JCM 11483</strain>
    </source>
</reference>
<dbReference type="Pfam" id="PF14269">
    <property type="entry name" value="Arylsulfotran_2"/>
    <property type="match status" value="1"/>
</dbReference>